<gene>
    <name evidence="2" type="ORF">ERUC_LOCUS16343</name>
</gene>
<dbReference type="Proteomes" id="UP001642260">
    <property type="component" value="Unassembled WGS sequence"/>
</dbReference>
<feature type="domain" description="F-box associated beta-propeller type 3" evidence="1">
    <location>
        <begin position="1"/>
        <end position="58"/>
    </location>
</feature>
<dbReference type="AlphaFoldDB" id="A0ABC8JYJ9"/>
<keyword evidence="3" id="KW-1185">Reference proteome</keyword>
<dbReference type="InterPro" id="IPR013187">
    <property type="entry name" value="F-box-assoc_dom_typ3"/>
</dbReference>
<dbReference type="Pfam" id="PF08268">
    <property type="entry name" value="FBA_3"/>
    <property type="match status" value="1"/>
</dbReference>
<reference evidence="2 3" key="1">
    <citation type="submission" date="2022-03" db="EMBL/GenBank/DDBJ databases">
        <authorList>
            <person name="Macdonald S."/>
            <person name="Ahmed S."/>
            <person name="Newling K."/>
        </authorList>
    </citation>
    <scope>NUCLEOTIDE SEQUENCE [LARGE SCALE GENOMIC DNA]</scope>
</reference>
<protein>
    <recommendedName>
        <fullName evidence="1">F-box associated beta-propeller type 3 domain-containing protein</fullName>
    </recommendedName>
</protein>
<comment type="caution">
    <text evidence="2">The sequence shown here is derived from an EMBL/GenBank/DDBJ whole genome shotgun (WGS) entry which is preliminary data.</text>
</comment>
<name>A0ABC8JYJ9_ERUVS</name>
<evidence type="ECO:0000313" key="2">
    <source>
        <dbReference type="EMBL" id="CAH8344484.1"/>
    </source>
</evidence>
<sequence>MYYGASVPTQTVAAPPVFVCFDVRYERILSFITAPKELLVSLRAASLIEYKGKLAVVVPLFVRGCLLFFRPL</sequence>
<proteinExistence type="predicted"/>
<evidence type="ECO:0000313" key="3">
    <source>
        <dbReference type="Proteomes" id="UP001642260"/>
    </source>
</evidence>
<accession>A0ABC8JYJ9</accession>
<dbReference type="EMBL" id="CAKOAT010152931">
    <property type="protein sequence ID" value="CAH8344484.1"/>
    <property type="molecule type" value="Genomic_DNA"/>
</dbReference>
<evidence type="ECO:0000259" key="1">
    <source>
        <dbReference type="Pfam" id="PF08268"/>
    </source>
</evidence>
<organism evidence="2 3">
    <name type="scientific">Eruca vesicaria subsp. sativa</name>
    <name type="common">Garden rocket</name>
    <name type="synonym">Eruca sativa</name>
    <dbReference type="NCBI Taxonomy" id="29727"/>
    <lineage>
        <taxon>Eukaryota</taxon>
        <taxon>Viridiplantae</taxon>
        <taxon>Streptophyta</taxon>
        <taxon>Embryophyta</taxon>
        <taxon>Tracheophyta</taxon>
        <taxon>Spermatophyta</taxon>
        <taxon>Magnoliopsida</taxon>
        <taxon>eudicotyledons</taxon>
        <taxon>Gunneridae</taxon>
        <taxon>Pentapetalae</taxon>
        <taxon>rosids</taxon>
        <taxon>malvids</taxon>
        <taxon>Brassicales</taxon>
        <taxon>Brassicaceae</taxon>
        <taxon>Brassiceae</taxon>
        <taxon>Eruca</taxon>
    </lineage>
</organism>